<reference evidence="7" key="1">
    <citation type="submission" date="2019-09" db="EMBL/GenBank/DDBJ databases">
        <title>Cloning and Functional Characterization of c-Jun Kinase of Neoseiulus barkeri.</title>
        <authorList>
            <person name="Tian C."/>
        </authorList>
    </citation>
    <scope>NUCLEOTIDE SEQUENCE</scope>
</reference>
<dbReference type="PRINTS" id="PR00109">
    <property type="entry name" value="TYRKINASE"/>
</dbReference>
<evidence type="ECO:0000256" key="5">
    <source>
        <dbReference type="SAM" id="MobiDB-lite"/>
    </source>
</evidence>
<dbReference type="InterPro" id="IPR051681">
    <property type="entry name" value="Ser/Thr_Kinases-Pseudokinases"/>
</dbReference>
<protein>
    <submittedName>
        <fullName evidence="7">Mitogen-activated protein kinase kinase kinase 12</fullName>
    </submittedName>
</protein>
<keyword evidence="2" id="KW-0547">Nucleotide-binding</keyword>
<sequence>MLSQQSVCALVVAISSIARRKFPQAKRESPEPTRNQKPDVKNESVDLSFKTILASLGRLTKELKKSISTPEPWIVSFHELQNLNFIGGGAQGKVFSGVRRKHRIAFKQVRSFEESDLELIKGLRHPNLVRVHGVCLDAPNLGFVMELCSHGTLHNEIHSGTHLEEQTILRWAAEIASGMSYLHGQRIFHGDLKPLNILLDGAAKTAKIGDFDSSRKLGSLVGASDTGTVPYMAPELLLFDHKSLSADVWAYGVVLWEMIVRQKPYGNLNRWAIIFGVGNNTLRLRVPQNCPAVLREIITRCLIVTPYKRLPFERVVEILENPFCGSLDLGTHSPVMTAGLCSALW</sequence>
<dbReference type="Gene3D" id="3.30.200.20">
    <property type="entry name" value="Phosphorylase Kinase, domain 1"/>
    <property type="match status" value="1"/>
</dbReference>
<dbReference type="GO" id="GO:0005524">
    <property type="term" value="F:ATP binding"/>
    <property type="evidence" value="ECO:0007669"/>
    <property type="project" value="UniProtKB-KW"/>
</dbReference>
<keyword evidence="3 7" id="KW-0418">Kinase</keyword>
<feature type="domain" description="Protein kinase" evidence="6">
    <location>
        <begin position="80"/>
        <end position="324"/>
    </location>
</feature>
<evidence type="ECO:0000259" key="6">
    <source>
        <dbReference type="PROSITE" id="PS50011"/>
    </source>
</evidence>
<evidence type="ECO:0000256" key="4">
    <source>
        <dbReference type="ARBA" id="ARBA00022840"/>
    </source>
</evidence>
<dbReference type="SUPFAM" id="SSF56112">
    <property type="entry name" value="Protein kinase-like (PK-like)"/>
    <property type="match status" value="1"/>
</dbReference>
<dbReference type="PROSITE" id="PS00108">
    <property type="entry name" value="PROTEIN_KINASE_ST"/>
    <property type="match status" value="1"/>
</dbReference>
<feature type="region of interest" description="Disordered" evidence="5">
    <location>
        <begin position="23"/>
        <end position="42"/>
    </location>
</feature>
<proteinExistence type="evidence at transcript level"/>
<dbReference type="EMBL" id="MN399162">
    <property type="protein sequence ID" value="QJI10537.1"/>
    <property type="molecule type" value="mRNA"/>
</dbReference>
<feature type="compositionally biased region" description="Basic and acidic residues" evidence="5">
    <location>
        <begin position="25"/>
        <end position="42"/>
    </location>
</feature>
<evidence type="ECO:0000256" key="1">
    <source>
        <dbReference type="ARBA" id="ARBA00022679"/>
    </source>
</evidence>
<name>A0A6M3YIF5_9ACAR</name>
<dbReference type="InterPro" id="IPR000719">
    <property type="entry name" value="Prot_kinase_dom"/>
</dbReference>
<dbReference type="PANTHER" id="PTHR44329">
    <property type="entry name" value="SERINE/THREONINE-PROTEIN KINASE TNNI3K-RELATED"/>
    <property type="match status" value="1"/>
</dbReference>
<dbReference type="PANTHER" id="PTHR44329:SF288">
    <property type="entry name" value="MITOGEN-ACTIVATED PROTEIN KINASE KINASE KINASE 20"/>
    <property type="match status" value="1"/>
</dbReference>
<dbReference type="GO" id="GO:0006950">
    <property type="term" value="P:response to stress"/>
    <property type="evidence" value="ECO:0007669"/>
    <property type="project" value="UniProtKB-ARBA"/>
</dbReference>
<organism evidence="7">
    <name type="scientific">Neoseiulus barkeri</name>
    <dbReference type="NCBI Taxonomy" id="573039"/>
    <lineage>
        <taxon>Eukaryota</taxon>
        <taxon>Metazoa</taxon>
        <taxon>Ecdysozoa</taxon>
        <taxon>Arthropoda</taxon>
        <taxon>Chelicerata</taxon>
        <taxon>Arachnida</taxon>
        <taxon>Acari</taxon>
        <taxon>Parasitiformes</taxon>
        <taxon>Mesostigmata</taxon>
        <taxon>Gamasina</taxon>
        <taxon>Phytoseioidea</taxon>
        <taxon>Phytoseiidae</taxon>
        <taxon>Amblyseiinae</taxon>
        <taxon>Neoseiulus</taxon>
    </lineage>
</organism>
<dbReference type="Pfam" id="PF07714">
    <property type="entry name" value="PK_Tyr_Ser-Thr"/>
    <property type="match status" value="1"/>
</dbReference>
<evidence type="ECO:0000256" key="3">
    <source>
        <dbReference type="ARBA" id="ARBA00022777"/>
    </source>
</evidence>
<dbReference type="InterPro" id="IPR011009">
    <property type="entry name" value="Kinase-like_dom_sf"/>
</dbReference>
<dbReference type="PROSITE" id="PS50011">
    <property type="entry name" value="PROTEIN_KINASE_DOM"/>
    <property type="match status" value="1"/>
</dbReference>
<dbReference type="AlphaFoldDB" id="A0A6M3YIF5"/>
<dbReference type="SMART" id="SM00220">
    <property type="entry name" value="S_TKc"/>
    <property type="match status" value="1"/>
</dbReference>
<keyword evidence="4" id="KW-0067">ATP-binding</keyword>
<dbReference type="GO" id="GO:0004674">
    <property type="term" value="F:protein serine/threonine kinase activity"/>
    <property type="evidence" value="ECO:0007669"/>
    <property type="project" value="TreeGrafter"/>
</dbReference>
<dbReference type="InterPro" id="IPR008271">
    <property type="entry name" value="Ser/Thr_kinase_AS"/>
</dbReference>
<evidence type="ECO:0000256" key="2">
    <source>
        <dbReference type="ARBA" id="ARBA00022741"/>
    </source>
</evidence>
<evidence type="ECO:0000313" key="7">
    <source>
        <dbReference type="EMBL" id="QJI10537.1"/>
    </source>
</evidence>
<accession>A0A6M3YIF5</accession>
<keyword evidence="1" id="KW-0808">Transferase</keyword>
<dbReference type="InterPro" id="IPR001245">
    <property type="entry name" value="Ser-Thr/Tyr_kinase_cat_dom"/>
</dbReference>
<dbReference type="Gene3D" id="1.10.510.10">
    <property type="entry name" value="Transferase(Phosphotransferase) domain 1"/>
    <property type="match status" value="1"/>
</dbReference>